<keyword evidence="7 11" id="KW-0472">Membrane</keyword>
<dbReference type="GO" id="GO:0006935">
    <property type="term" value="P:chemotaxis"/>
    <property type="evidence" value="ECO:0007669"/>
    <property type="project" value="UniProtKB-KW"/>
</dbReference>
<dbReference type="CDD" id="cd11386">
    <property type="entry name" value="MCP_signal"/>
    <property type="match status" value="1"/>
</dbReference>
<evidence type="ECO:0000256" key="9">
    <source>
        <dbReference type="ARBA" id="ARBA00029447"/>
    </source>
</evidence>
<dbReference type="Pfam" id="PF00015">
    <property type="entry name" value="MCPsignal"/>
    <property type="match status" value="1"/>
</dbReference>
<dbReference type="SUPFAM" id="SSF103190">
    <property type="entry name" value="Sensory domain-like"/>
    <property type="match status" value="1"/>
</dbReference>
<dbReference type="AlphaFoldDB" id="A0A0A3IBX2"/>
<dbReference type="InterPro" id="IPR003660">
    <property type="entry name" value="HAMP_dom"/>
</dbReference>
<evidence type="ECO:0000313" key="14">
    <source>
        <dbReference type="EMBL" id="KGR80283.1"/>
    </source>
</evidence>
<keyword evidence="8 10" id="KW-0807">Transducer</keyword>
<protein>
    <recommendedName>
        <fullName evidence="16">Chemotaxis protein</fullName>
    </recommendedName>
</protein>
<dbReference type="PROSITE" id="PS50111">
    <property type="entry name" value="CHEMOTAXIS_TRANSDUC_2"/>
    <property type="match status" value="1"/>
</dbReference>
<dbReference type="eggNOG" id="COG0840">
    <property type="taxonomic scope" value="Bacteria"/>
</dbReference>
<evidence type="ECO:0000256" key="1">
    <source>
        <dbReference type="ARBA" id="ARBA00004651"/>
    </source>
</evidence>
<dbReference type="Gene3D" id="1.10.287.950">
    <property type="entry name" value="Methyl-accepting chemotaxis protein"/>
    <property type="match status" value="1"/>
</dbReference>
<evidence type="ECO:0000256" key="6">
    <source>
        <dbReference type="ARBA" id="ARBA00022989"/>
    </source>
</evidence>
<keyword evidence="4" id="KW-0145">Chemotaxis</keyword>
<dbReference type="PROSITE" id="PS50885">
    <property type="entry name" value="HAMP"/>
    <property type="match status" value="1"/>
</dbReference>
<dbReference type="InterPro" id="IPR029151">
    <property type="entry name" value="Sensor-like_sf"/>
</dbReference>
<dbReference type="GO" id="GO:0007165">
    <property type="term" value="P:signal transduction"/>
    <property type="evidence" value="ECO:0007669"/>
    <property type="project" value="UniProtKB-KW"/>
</dbReference>
<dbReference type="PANTHER" id="PTHR32089:SF114">
    <property type="entry name" value="METHYL-ACCEPTING CHEMOTAXIS PROTEIN MCPB"/>
    <property type="match status" value="1"/>
</dbReference>
<evidence type="ECO:0000259" key="13">
    <source>
        <dbReference type="PROSITE" id="PS50885"/>
    </source>
</evidence>
<dbReference type="PANTHER" id="PTHR32089">
    <property type="entry name" value="METHYL-ACCEPTING CHEMOTAXIS PROTEIN MCPB"/>
    <property type="match status" value="1"/>
</dbReference>
<dbReference type="Proteomes" id="UP000030416">
    <property type="component" value="Unassembled WGS sequence"/>
</dbReference>
<evidence type="ECO:0000256" key="2">
    <source>
        <dbReference type="ARBA" id="ARBA00022475"/>
    </source>
</evidence>
<feature type="transmembrane region" description="Helical" evidence="11">
    <location>
        <begin position="277"/>
        <end position="297"/>
    </location>
</feature>
<feature type="domain" description="Methyl-accepting transducer" evidence="12">
    <location>
        <begin position="369"/>
        <end position="640"/>
    </location>
</feature>
<dbReference type="RefSeq" id="WP_036182527.1">
    <property type="nucleotide sequence ID" value="NZ_AVDA01000002.1"/>
</dbReference>
<proteinExistence type="inferred from homology"/>
<evidence type="ECO:0000256" key="8">
    <source>
        <dbReference type="ARBA" id="ARBA00023224"/>
    </source>
</evidence>
<keyword evidence="6 11" id="KW-1133">Transmembrane helix</keyword>
<dbReference type="CDD" id="cd12912">
    <property type="entry name" value="PDC2_MCP_like"/>
    <property type="match status" value="1"/>
</dbReference>
<evidence type="ECO:0000256" key="10">
    <source>
        <dbReference type="PROSITE-ProRule" id="PRU00284"/>
    </source>
</evidence>
<evidence type="ECO:0000256" key="3">
    <source>
        <dbReference type="ARBA" id="ARBA00022481"/>
    </source>
</evidence>
<evidence type="ECO:0008006" key="16">
    <source>
        <dbReference type="Google" id="ProtNLM"/>
    </source>
</evidence>
<comment type="subcellular location">
    <subcellularLocation>
        <location evidence="1">Cell membrane</location>
        <topology evidence="1">Multi-pass membrane protein</topology>
    </subcellularLocation>
</comment>
<sequence length="655" mass="71555">MKKQKSKRRVSVKVRLIVAFILILLLPSVTIGSISYINASKEFQGELKGSALQQVEQLDTLITREIRPIIDQAKYYSTIISGNWSEREILRELDKYNSIEERVESVTVLQTGRELMRNPSFKFEDDFDPFSSPWYKGAIENPGSPVIIDPYISSTNRNMMMSVSSVLNDGSGVISIDINLETITGLTKSIKVGENGYASLMDGNQTYLADSTIENGTKAHEQYSANMSGKEFGDFLVTEDGVKKHIFYKQNKLTGWYVVGTLLIDDITSSTNSILDVTLFVLVISIIVGVLIGYPIIRSILRPLRLLGESAAKIGEGDLREKIDISSKDEFGKLAEIFNKMVDSLQTVIRQVSDQSNALAASSEELTASTVENQKATGQIVESIQQFASGAEQQSDAAGNSTKATQEMQDNISMIAKKADNATNKTKQALEEVQIGDQTIRKAVEQMHSINLTVKSIEGAVTNLGKRSTDIGNIVQTIKQIADQTNLLSLNAAIEAARAGEAGKGFAVVADEVRKLAEQSAKATTQIAGIIGQIQIETEQAVNTMAAGNEEVAKGIVVMNEAGQKFSSIRDNVIEVSNEVEEVSFAAREMKHHSNLVADSIDAVQQLTQINLAGVQNISASTEEQLASMEEIAASADELSIMAERLKQTIQQFKY</sequence>
<organism evidence="14 15">
    <name type="scientific">Ureibacillus manganicus DSM 26584</name>
    <dbReference type="NCBI Taxonomy" id="1384049"/>
    <lineage>
        <taxon>Bacteria</taxon>
        <taxon>Bacillati</taxon>
        <taxon>Bacillota</taxon>
        <taxon>Bacilli</taxon>
        <taxon>Bacillales</taxon>
        <taxon>Caryophanaceae</taxon>
        <taxon>Ureibacillus</taxon>
    </lineage>
</organism>
<dbReference type="OrthoDB" id="9760371at2"/>
<evidence type="ECO:0000256" key="11">
    <source>
        <dbReference type="SAM" id="Phobius"/>
    </source>
</evidence>
<feature type="domain" description="HAMP" evidence="13">
    <location>
        <begin position="298"/>
        <end position="350"/>
    </location>
</feature>
<reference evidence="14 15" key="1">
    <citation type="submission" date="2014-02" db="EMBL/GenBank/DDBJ databases">
        <title>Draft genome sequence of Lysinibacillus manganicus DSM 26584T.</title>
        <authorList>
            <person name="Zhang F."/>
            <person name="Wang G."/>
            <person name="Zhang L."/>
        </authorList>
    </citation>
    <scope>NUCLEOTIDE SEQUENCE [LARGE SCALE GENOMIC DNA]</scope>
    <source>
        <strain evidence="14 15">DSM 26584</strain>
    </source>
</reference>
<keyword evidence="15" id="KW-1185">Reference proteome</keyword>
<evidence type="ECO:0000259" key="12">
    <source>
        <dbReference type="PROSITE" id="PS50111"/>
    </source>
</evidence>
<dbReference type="InterPro" id="IPR033479">
    <property type="entry name" value="dCache_1"/>
</dbReference>
<dbReference type="SMART" id="SM00304">
    <property type="entry name" value="HAMP"/>
    <property type="match status" value="1"/>
</dbReference>
<dbReference type="SUPFAM" id="SSF58104">
    <property type="entry name" value="Methyl-accepting chemotaxis protein (MCP) signaling domain"/>
    <property type="match status" value="1"/>
</dbReference>
<evidence type="ECO:0000256" key="4">
    <source>
        <dbReference type="ARBA" id="ARBA00022500"/>
    </source>
</evidence>
<dbReference type="EMBL" id="JPVN01000002">
    <property type="protein sequence ID" value="KGR80283.1"/>
    <property type="molecule type" value="Genomic_DNA"/>
</dbReference>
<gene>
    <name evidence="14" type="ORF">CD29_02710</name>
</gene>
<dbReference type="InterPro" id="IPR004089">
    <property type="entry name" value="MCPsignal_dom"/>
</dbReference>
<dbReference type="CDD" id="cd06225">
    <property type="entry name" value="HAMP"/>
    <property type="match status" value="1"/>
</dbReference>
<keyword evidence="5 11" id="KW-0812">Transmembrane</keyword>
<dbReference type="Gene3D" id="3.30.450.20">
    <property type="entry name" value="PAS domain"/>
    <property type="match status" value="2"/>
</dbReference>
<name>A0A0A3IBX2_9BACL</name>
<dbReference type="Pfam" id="PF02743">
    <property type="entry name" value="dCache_1"/>
    <property type="match status" value="1"/>
</dbReference>
<comment type="similarity">
    <text evidence="9">Belongs to the methyl-accepting chemotaxis (MCP) protein family.</text>
</comment>
<dbReference type="GO" id="GO:0005886">
    <property type="term" value="C:plasma membrane"/>
    <property type="evidence" value="ECO:0007669"/>
    <property type="project" value="UniProtKB-SubCell"/>
</dbReference>
<evidence type="ECO:0000313" key="15">
    <source>
        <dbReference type="Proteomes" id="UP000030416"/>
    </source>
</evidence>
<keyword evidence="3" id="KW-0488">Methylation</keyword>
<comment type="caution">
    <text evidence="14">The sequence shown here is derived from an EMBL/GenBank/DDBJ whole genome shotgun (WGS) entry which is preliminary data.</text>
</comment>
<evidence type="ECO:0000256" key="5">
    <source>
        <dbReference type="ARBA" id="ARBA00022692"/>
    </source>
</evidence>
<dbReference type="FunFam" id="1.10.287.950:FF:000001">
    <property type="entry name" value="Methyl-accepting chemotaxis sensory transducer"/>
    <property type="match status" value="1"/>
</dbReference>
<dbReference type="STRING" id="1384049.CD29_02710"/>
<accession>A0A0A3IBX2</accession>
<dbReference type="Pfam" id="PF00672">
    <property type="entry name" value="HAMP"/>
    <property type="match status" value="1"/>
</dbReference>
<dbReference type="Gene3D" id="1.10.8.500">
    <property type="entry name" value="HAMP domain in histidine kinase"/>
    <property type="match status" value="1"/>
</dbReference>
<evidence type="ECO:0000256" key="7">
    <source>
        <dbReference type="ARBA" id="ARBA00023136"/>
    </source>
</evidence>
<keyword evidence="2" id="KW-1003">Cell membrane</keyword>
<dbReference type="SMART" id="SM00283">
    <property type="entry name" value="MA"/>
    <property type="match status" value="1"/>
</dbReference>